<evidence type="ECO:0000256" key="6">
    <source>
        <dbReference type="ARBA" id="ARBA00022643"/>
    </source>
</evidence>
<comment type="subcellular location">
    <subcellularLocation>
        <location evidence="1 9">Cytoplasm</location>
    </subcellularLocation>
</comment>
<feature type="domain" description="Dihydroorotate dehydrogenase catalytic" evidence="10">
    <location>
        <begin position="5"/>
        <end position="284"/>
    </location>
</feature>
<feature type="binding site" evidence="9">
    <location>
        <position position="163"/>
    </location>
    <ligand>
        <name>FMN</name>
        <dbReference type="ChEBI" id="CHEBI:58210"/>
    </ligand>
</feature>
<dbReference type="PROSITE" id="PS00911">
    <property type="entry name" value="DHODEHASE_1"/>
    <property type="match status" value="1"/>
</dbReference>
<dbReference type="GO" id="GO:0005737">
    <property type="term" value="C:cytoplasm"/>
    <property type="evidence" value="ECO:0007669"/>
    <property type="project" value="UniProtKB-SubCell"/>
</dbReference>
<dbReference type="InterPro" id="IPR024920">
    <property type="entry name" value="Dihydroorotate_DH_1"/>
</dbReference>
<dbReference type="SUPFAM" id="SSF51395">
    <property type="entry name" value="FMN-linked oxidoreductases"/>
    <property type="match status" value="1"/>
</dbReference>
<feature type="binding site" evidence="9">
    <location>
        <begin position="68"/>
        <end position="72"/>
    </location>
    <ligand>
        <name>substrate</name>
    </ligand>
</feature>
<dbReference type="NCBIfam" id="NF005574">
    <property type="entry name" value="PRK07259.1"/>
    <property type="match status" value="1"/>
</dbReference>
<dbReference type="InterPro" id="IPR013785">
    <property type="entry name" value="Aldolase_TIM"/>
</dbReference>
<name>A0A7C3UWR6_UNCW3</name>
<feature type="binding site" evidence="9">
    <location>
        <position position="125"/>
    </location>
    <ligand>
        <name>substrate</name>
    </ligand>
</feature>
<dbReference type="InterPro" id="IPR012135">
    <property type="entry name" value="Dihydroorotate_DH_1_2"/>
</dbReference>
<organism evidence="11">
    <name type="scientific">candidate division WOR-3 bacterium</name>
    <dbReference type="NCBI Taxonomy" id="2052148"/>
    <lineage>
        <taxon>Bacteria</taxon>
        <taxon>Bacteria division WOR-3</taxon>
    </lineage>
</organism>
<dbReference type="GO" id="GO:0006207">
    <property type="term" value="P:'de novo' pyrimidine nucleobase biosynthetic process"/>
    <property type="evidence" value="ECO:0007669"/>
    <property type="project" value="InterPro"/>
</dbReference>
<feature type="binding site" evidence="9">
    <location>
        <begin position="241"/>
        <end position="242"/>
    </location>
    <ligand>
        <name>FMN</name>
        <dbReference type="ChEBI" id="CHEBI:58210"/>
    </ligand>
</feature>
<comment type="cofactor">
    <cofactor evidence="9">
        <name>FMN</name>
        <dbReference type="ChEBI" id="CHEBI:58210"/>
    </cofactor>
    <text evidence="9">Binds 1 FMN per subunit.</text>
</comment>
<evidence type="ECO:0000256" key="2">
    <source>
        <dbReference type="ARBA" id="ARBA00004725"/>
    </source>
</evidence>
<dbReference type="AlphaFoldDB" id="A0A7C3UWR6"/>
<evidence type="ECO:0000256" key="5">
    <source>
        <dbReference type="ARBA" id="ARBA00022630"/>
    </source>
</evidence>
<dbReference type="GO" id="GO:0044205">
    <property type="term" value="P:'de novo' UMP biosynthetic process"/>
    <property type="evidence" value="ECO:0007669"/>
    <property type="project" value="UniProtKB-UniRule"/>
</dbReference>
<dbReference type="UniPathway" id="UPA00070"/>
<dbReference type="InterPro" id="IPR005720">
    <property type="entry name" value="Dihydroorotate_DH_cat"/>
</dbReference>
<evidence type="ECO:0000313" key="11">
    <source>
        <dbReference type="EMBL" id="HGE99322.1"/>
    </source>
</evidence>
<evidence type="ECO:0000256" key="7">
    <source>
        <dbReference type="ARBA" id="ARBA00022975"/>
    </source>
</evidence>
<keyword evidence="5 9" id="KW-0285">Flavoprotein</keyword>
<dbReference type="CDD" id="cd04740">
    <property type="entry name" value="DHOD_1B_like"/>
    <property type="match status" value="1"/>
</dbReference>
<evidence type="ECO:0000256" key="3">
    <source>
        <dbReference type="ARBA" id="ARBA00008008"/>
    </source>
</evidence>
<keyword evidence="8 9" id="KW-0560">Oxidoreductase</keyword>
<feature type="binding site" evidence="9">
    <location>
        <position position="44"/>
    </location>
    <ligand>
        <name>substrate</name>
    </ligand>
</feature>
<evidence type="ECO:0000256" key="1">
    <source>
        <dbReference type="ARBA" id="ARBA00004496"/>
    </source>
</evidence>
<comment type="similarity">
    <text evidence="3 9">Belongs to the dihydroorotate dehydrogenase family. Type 1 subfamily.</text>
</comment>
<comment type="catalytic activity">
    <reaction evidence="9">
        <text>(S)-dihydroorotate + A = orotate + AH2</text>
        <dbReference type="Rhea" id="RHEA:18073"/>
        <dbReference type="ChEBI" id="CHEBI:13193"/>
        <dbReference type="ChEBI" id="CHEBI:17499"/>
        <dbReference type="ChEBI" id="CHEBI:30839"/>
        <dbReference type="ChEBI" id="CHEBI:30864"/>
    </reaction>
</comment>
<proteinExistence type="inferred from homology"/>
<accession>A0A7C3UWR6</accession>
<evidence type="ECO:0000256" key="8">
    <source>
        <dbReference type="ARBA" id="ARBA00023002"/>
    </source>
</evidence>
<dbReference type="PANTHER" id="PTHR48109">
    <property type="entry name" value="DIHYDROOROTATE DEHYDROGENASE (QUINONE), MITOCHONDRIAL-RELATED"/>
    <property type="match status" value="1"/>
</dbReference>
<dbReference type="Pfam" id="PF01180">
    <property type="entry name" value="DHO_dh"/>
    <property type="match status" value="1"/>
</dbReference>
<dbReference type="GO" id="GO:0004152">
    <property type="term" value="F:dihydroorotate dehydrogenase activity"/>
    <property type="evidence" value="ECO:0007669"/>
    <property type="project" value="UniProtKB-UniRule"/>
</dbReference>
<keyword evidence="6 9" id="KW-0288">FMN</keyword>
<feature type="binding site" evidence="9">
    <location>
        <position position="215"/>
    </location>
    <ligand>
        <name>FMN</name>
        <dbReference type="ChEBI" id="CHEBI:58210"/>
    </ligand>
</feature>
<feature type="binding site" evidence="9">
    <location>
        <position position="125"/>
    </location>
    <ligand>
        <name>FMN</name>
        <dbReference type="ChEBI" id="CHEBI:58210"/>
    </ligand>
</feature>
<gene>
    <name evidence="9" type="primary">pyrD</name>
    <name evidence="11" type="ORF">ENX07_04550</name>
</gene>
<dbReference type="PANTHER" id="PTHR48109:SF1">
    <property type="entry name" value="DIHYDROOROTATE DEHYDROGENASE (FUMARATE)"/>
    <property type="match status" value="1"/>
</dbReference>
<dbReference type="EMBL" id="DTMQ01000031">
    <property type="protein sequence ID" value="HGE99322.1"/>
    <property type="molecule type" value="Genomic_DNA"/>
</dbReference>
<dbReference type="InterPro" id="IPR001295">
    <property type="entry name" value="Dihydroorotate_DH_CS"/>
</dbReference>
<keyword evidence="7 9" id="KW-0665">Pyrimidine biosynthesis</keyword>
<dbReference type="PIRSF" id="PIRSF000164">
    <property type="entry name" value="DHO_oxidase"/>
    <property type="match status" value="1"/>
</dbReference>
<reference evidence="11" key="1">
    <citation type="journal article" date="2020" name="mSystems">
        <title>Genome- and Community-Level Interaction Insights into Carbon Utilization and Element Cycling Functions of Hydrothermarchaeota in Hydrothermal Sediment.</title>
        <authorList>
            <person name="Zhou Z."/>
            <person name="Liu Y."/>
            <person name="Xu W."/>
            <person name="Pan J."/>
            <person name="Luo Z.H."/>
            <person name="Li M."/>
        </authorList>
    </citation>
    <scope>NUCLEOTIDE SEQUENCE [LARGE SCALE GENOMIC DNA]</scope>
    <source>
        <strain evidence="11">SpSt-906</strain>
    </source>
</reference>
<comment type="pathway">
    <text evidence="2 9">Pyrimidine metabolism; UMP biosynthesis via de novo pathway.</text>
</comment>
<dbReference type="InterPro" id="IPR050074">
    <property type="entry name" value="DHO_dehydrogenase"/>
</dbReference>
<feature type="active site" description="Nucleophile" evidence="9">
    <location>
        <position position="128"/>
    </location>
</feature>
<feature type="binding site" evidence="9">
    <location>
        <begin position="44"/>
        <end position="45"/>
    </location>
    <ligand>
        <name>FMN</name>
        <dbReference type="ChEBI" id="CHEBI:58210"/>
    </ligand>
</feature>
<dbReference type="EC" id="1.3.-.-" evidence="9"/>
<dbReference type="Gene3D" id="3.20.20.70">
    <property type="entry name" value="Aldolase class I"/>
    <property type="match status" value="1"/>
</dbReference>
<evidence type="ECO:0000259" key="10">
    <source>
        <dbReference type="Pfam" id="PF01180"/>
    </source>
</evidence>
<feature type="binding site" evidence="9">
    <location>
        <begin position="190"/>
        <end position="191"/>
    </location>
    <ligand>
        <name>substrate</name>
    </ligand>
</feature>
<comment type="caution">
    <text evidence="11">The sequence shown here is derived from an EMBL/GenBank/DDBJ whole genome shotgun (WGS) entry which is preliminary data.</text>
</comment>
<dbReference type="NCBIfam" id="TIGR01037">
    <property type="entry name" value="pyrD_sub1_fam"/>
    <property type="match status" value="1"/>
</dbReference>
<dbReference type="InterPro" id="IPR049622">
    <property type="entry name" value="Dihydroorotate_DH_I"/>
</dbReference>
<evidence type="ECO:0000256" key="9">
    <source>
        <dbReference type="HAMAP-Rule" id="MF_00224"/>
    </source>
</evidence>
<evidence type="ECO:0000256" key="4">
    <source>
        <dbReference type="ARBA" id="ARBA00022490"/>
    </source>
</evidence>
<sequence length="304" mass="32469">MIPDLRLKIANCEFSNPCLTASGTYGWGDKFISVLNKIGGFITKGITLAPREGNPPPRIWEVPGGIVNAIGLENPGAVYFANHILPNLSKLQTKIIVNILGTSVEEFETLVKILDRPEVSGFELNLSCPNVKEGGLSFSLSPRNLAKVVSAVRKQTKKLLICKLSAGITDLLTIAQVCEKEGADALTLLNSLPAFVISSETFKSSLGSPNGGLSGPALKPFVLFCLHKVREVVSLPLIACGGITNYHDALESLIVGASLFQVGSINLINPFAPIEILEGLKRFLKEKGIPSVRSLIGKLESPEG</sequence>
<comment type="function">
    <text evidence="9">Catalyzes the conversion of dihydroorotate to orotate.</text>
</comment>
<feature type="binding site" evidence="9">
    <location>
        <position position="22"/>
    </location>
    <ligand>
        <name>FMN</name>
        <dbReference type="ChEBI" id="CHEBI:58210"/>
    </ligand>
</feature>
<feature type="binding site" evidence="9">
    <location>
        <position position="98"/>
    </location>
    <ligand>
        <name>FMN</name>
        <dbReference type="ChEBI" id="CHEBI:58210"/>
    </ligand>
</feature>
<dbReference type="PROSITE" id="PS00912">
    <property type="entry name" value="DHODEHASE_2"/>
    <property type="match status" value="1"/>
</dbReference>
<feature type="binding site" evidence="9">
    <location>
        <begin position="263"/>
        <end position="264"/>
    </location>
    <ligand>
        <name>FMN</name>
        <dbReference type="ChEBI" id="CHEBI:58210"/>
    </ligand>
</feature>
<protein>
    <recommendedName>
        <fullName evidence="9">Dihydroorotate dehydrogenase</fullName>
        <shortName evidence="9">DHOD</shortName>
        <shortName evidence="9">DHODase</shortName>
        <shortName evidence="9">DHOdehase</shortName>
        <ecNumber evidence="9">1.3.-.-</ecNumber>
    </recommendedName>
</protein>
<keyword evidence="4 9" id="KW-0963">Cytoplasm</keyword>
<dbReference type="HAMAP" id="MF_00224">
    <property type="entry name" value="DHO_dh_type1"/>
    <property type="match status" value="1"/>
</dbReference>
<dbReference type="InterPro" id="IPR033888">
    <property type="entry name" value="DHOD_1B"/>
</dbReference>
<comment type="caution">
    <text evidence="9">Lacks conserved residue(s) required for the propagation of feature annotation.</text>
</comment>